<dbReference type="Gene3D" id="1.20.120.1630">
    <property type="match status" value="1"/>
</dbReference>
<evidence type="ECO:0000256" key="4">
    <source>
        <dbReference type="ARBA" id="ARBA00023136"/>
    </source>
</evidence>
<name>A0A1J4N3R1_9ACTN</name>
<proteinExistence type="predicted"/>
<dbReference type="GO" id="GO:0016740">
    <property type="term" value="F:transferase activity"/>
    <property type="evidence" value="ECO:0007669"/>
    <property type="project" value="UniProtKB-ARBA"/>
</dbReference>
<evidence type="ECO:0008006" key="7">
    <source>
        <dbReference type="Google" id="ProtNLM"/>
    </source>
</evidence>
<evidence type="ECO:0000256" key="2">
    <source>
        <dbReference type="ARBA" id="ARBA00022692"/>
    </source>
</evidence>
<comment type="subcellular location">
    <subcellularLocation>
        <location evidence="1">Endomembrane system</location>
        <topology evidence="1">Multi-pass membrane protein</topology>
    </subcellularLocation>
</comment>
<dbReference type="OrthoDB" id="941586at2"/>
<dbReference type="Pfam" id="PF04191">
    <property type="entry name" value="PEMT"/>
    <property type="match status" value="1"/>
</dbReference>
<dbReference type="PANTHER" id="PTHR12714:SF9">
    <property type="entry name" value="PROTEIN-S-ISOPRENYLCYSTEINE O-METHYLTRANSFERASE"/>
    <property type="match status" value="1"/>
</dbReference>
<reference evidence="5" key="1">
    <citation type="submission" date="2016-10" db="EMBL/GenBank/DDBJ databases">
        <title>Draft Genome Sequence of Nocardioides luteus Strain BAFB, an Alkane-Degrading Bacterium Isolated from JP-7 Polluted Soil.</title>
        <authorList>
            <person name="Brown L."/>
            <person name="Ruiz O.N."/>
            <person name="Gunasekera T."/>
        </authorList>
    </citation>
    <scope>NUCLEOTIDE SEQUENCE [LARGE SCALE GENOMIC DNA]</scope>
    <source>
        <strain evidence="5">BAFB</strain>
    </source>
</reference>
<keyword evidence="6" id="KW-1185">Reference proteome</keyword>
<sequence>MPKVPPPVYVAVGLVAQHLLAPARRPTVVRSVAAALVAGGSVYVAGSAARAFKHKGTSFDPLEPERATAVVTDGPFRYTRNPMYVGMTGLLLAHAVLRGGLLPLVPVAAFVAIIDRTQIPAEEHALSWSFGKTYDSYRAATPRWLGRPSGLPRGAARG</sequence>
<dbReference type="InterPro" id="IPR007318">
    <property type="entry name" value="Phopholipid_MeTrfase"/>
</dbReference>
<keyword evidence="2" id="KW-0812">Transmembrane</keyword>
<keyword evidence="3" id="KW-1133">Transmembrane helix</keyword>
<dbReference type="RefSeq" id="WP_045550311.1">
    <property type="nucleotide sequence ID" value="NZ_JZDQ02000017.1"/>
</dbReference>
<organism evidence="5 6">
    <name type="scientific">Nocardioides luteus</name>
    <dbReference type="NCBI Taxonomy" id="1844"/>
    <lineage>
        <taxon>Bacteria</taxon>
        <taxon>Bacillati</taxon>
        <taxon>Actinomycetota</taxon>
        <taxon>Actinomycetes</taxon>
        <taxon>Propionibacteriales</taxon>
        <taxon>Nocardioidaceae</taxon>
        <taxon>Nocardioides</taxon>
    </lineage>
</organism>
<evidence type="ECO:0000256" key="1">
    <source>
        <dbReference type="ARBA" id="ARBA00004127"/>
    </source>
</evidence>
<dbReference type="PANTHER" id="PTHR12714">
    <property type="entry name" value="PROTEIN-S ISOPRENYLCYSTEINE O-METHYLTRANSFERASE"/>
    <property type="match status" value="1"/>
</dbReference>
<gene>
    <name evidence="5" type="ORF">UG56_013260</name>
</gene>
<comment type="caution">
    <text evidence="5">The sequence shown here is derived from an EMBL/GenBank/DDBJ whole genome shotgun (WGS) entry which is preliminary data.</text>
</comment>
<accession>A0A1J4N3R1</accession>
<dbReference type="STRING" id="1844.UG56_013260"/>
<protein>
    <recommendedName>
        <fullName evidence="7">Isoprenylcysteine carboxyl methyltransferase</fullName>
    </recommendedName>
</protein>
<evidence type="ECO:0000256" key="3">
    <source>
        <dbReference type="ARBA" id="ARBA00022989"/>
    </source>
</evidence>
<dbReference type="AlphaFoldDB" id="A0A1J4N3R1"/>
<keyword evidence="4" id="KW-0472">Membrane</keyword>
<evidence type="ECO:0000313" key="6">
    <source>
        <dbReference type="Proteomes" id="UP000033772"/>
    </source>
</evidence>
<evidence type="ECO:0000313" key="5">
    <source>
        <dbReference type="EMBL" id="OIJ26212.1"/>
    </source>
</evidence>
<dbReference type="Proteomes" id="UP000033772">
    <property type="component" value="Unassembled WGS sequence"/>
</dbReference>
<dbReference type="EMBL" id="JZDQ02000017">
    <property type="protein sequence ID" value="OIJ26212.1"/>
    <property type="molecule type" value="Genomic_DNA"/>
</dbReference>
<dbReference type="GO" id="GO:0012505">
    <property type="term" value="C:endomembrane system"/>
    <property type="evidence" value="ECO:0007669"/>
    <property type="project" value="UniProtKB-SubCell"/>
</dbReference>